<dbReference type="Proteomes" id="UP001152523">
    <property type="component" value="Unassembled WGS sequence"/>
</dbReference>
<evidence type="ECO:0000313" key="2">
    <source>
        <dbReference type="EMBL" id="CAH9145891.1"/>
    </source>
</evidence>
<gene>
    <name evidence="2" type="ORF">CEPIT_LOCUS42568</name>
</gene>
<comment type="caution">
    <text evidence="2">The sequence shown here is derived from an EMBL/GenBank/DDBJ whole genome shotgun (WGS) entry which is preliminary data.</text>
</comment>
<accession>A0AAV0GE34</accession>
<feature type="region of interest" description="Disordered" evidence="1">
    <location>
        <begin position="1"/>
        <end position="31"/>
    </location>
</feature>
<proteinExistence type="predicted"/>
<evidence type="ECO:0000256" key="1">
    <source>
        <dbReference type="SAM" id="MobiDB-lite"/>
    </source>
</evidence>
<keyword evidence="3" id="KW-1185">Reference proteome</keyword>
<evidence type="ECO:0000313" key="3">
    <source>
        <dbReference type="Proteomes" id="UP001152523"/>
    </source>
</evidence>
<feature type="compositionally biased region" description="Acidic residues" evidence="1">
    <location>
        <begin position="313"/>
        <end position="327"/>
    </location>
</feature>
<reference evidence="2" key="1">
    <citation type="submission" date="2022-07" db="EMBL/GenBank/DDBJ databases">
        <authorList>
            <person name="Macas J."/>
            <person name="Novak P."/>
            <person name="Neumann P."/>
        </authorList>
    </citation>
    <scope>NUCLEOTIDE SEQUENCE</scope>
</reference>
<feature type="region of interest" description="Disordered" evidence="1">
    <location>
        <begin position="301"/>
        <end position="327"/>
    </location>
</feature>
<name>A0AAV0GE34_9ASTE</name>
<sequence>MARTKNSTRASHTAVASSSRSQGTRGGRYQPQFDTEKEMLTYLELMKKKVGTMYHPDEPTLMAAEPTLRDEVMHLIRRGWWQHLFFGIQEPTFKEVTCEVLATIELPKLIPERDYQKRGIRFQAFEDKLDTSLSQIERFLGFDDVEVGQRDEIGLCDFPPHVNRQAFWESISRGGKTYKPRETPATLLYPRKFRVIHALLASTVTGRAEVGAKVSTTDLLCLYCMVHDRKPCMGSIIASLFHRQSTNHIQALYSGPYITRLLRGMDYGDQFRNMEVSSSFLPLTILPSMNTGLGARLQREADRAAAAGGGQQVDDDADDDDHDDDDDDVEMEAAAHETPYDAPPYGTAFPDSWAGMHAHQDAVYRQLSAEQHERFDQMRFEQQDFYREMREDQALHYTQLQSQYTQIDERLTSMETSWSSFFDAYPPPPPPEY</sequence>
<dbReference type="EMBL" id="CAMAPF010001087">
    <property type="protein sequence ID" value="CAH9145891.1"/>
    <property type="molecule type" value="Genomic_DNA"/>
</dbReference>
<protein>
    <submittedName>
        <fullName evidence="2">Uncharacterized protein</fullName>
    </submittedName>
</protein>
<organism evidence="2 3">
    <name type="scientific">Cuscuta epithymum</name>
    <dbReference type="NCBI Taxonomy" id="186058"/>
    <lineage>
        <taxon>Eukaryota</taxon>
        <taxon>Viridiplantae</taxon>
        <taxon>Streptophyta</taxon>
        <taxon>Embryophyta</taxon>
        <taxon>Tracheophyta</taxon>
        <taxon>Spermatophyta</taxon>
        <taxon>Magnoliopsida</taxon>
        <taxon>eudicotyledons</taxon>
        <taxon>Gunneridae</taxon>
        <taxon>Pentapetalae</taxon>
        <taxon>asterids</taxon>
        <taxon>lamiids</taxon>
        <taxon>Solanales</taxon>
        <taxon>Convolvulaceae</taxon>
        <taxon>Cuscuteae</taxon>
        <taxon>Cuscuta</taxon>
        <taxon>Cuscuta subgen. Cuscuta</taxon>
    </lineage>
</organism>
<feature type="compositionally biased region" description="Polar residues" evidence="1">
    <location>
        <begin position="1"/>
        <end position="16"/>
    </location>
</feature>
<dbReference type="AlphaFoldDB" id="A0AAV0GE34"/>